<dbReference type="CDD" id="cd01949">
    <property type="entry name" value="GGDEF"/>
    <property type="match status" value="1"/>
</dbReference>
<dbReference type="Pfam" id="PF00563">
    <property type="entry name" value="EAL"/>
    <property type="match status" value="1"/>
</dbReference>
<evidence type="ECO:0000259" key="2">
    <source>
        <dbReference type="PROSITE" id="PS50883"/>
    </source>
</evidence>
<dbReference type="EMBL" id="JBDIVE010000013">
    <property type="protein sequence ID" value="MEN3070400.1"/>
    <property type="molecule type" value="Genomic_DNA"/>
</dbReference>
<dbReference type="Pfam" id="PF00990">
    <property type="entry name" value="GGDEF"/>
    <property type="match status" value="1"/>
</dbReference>
<evidence type="ECO:0000259" key="4">
    <source>
        <dbReference type="PROSITE" id="PS50887"/>
    </source>
</evidence>
<feature type="domain" description="GGDEF" evidence="4">
    <location>
        <begin position="263"/>
        <end position="395"/>
    </location>
</feature>
<dbReference type="Gene3D" id="3.30.110.200">
    <property type="match status" value="1"/>
</dbReference>
<dbReference type="InterPro" id="IPR029787">
    <property type="entry name" value="Nucleotide_cyclase"/>
</dbReference>
<dbReference type="Gene3D" id="3.30.70.270">
    <property type="match status" value="1"/>
</dbReference>
<evidence type="ECO:0000313" key="6">
    <source>
        <dbReference type="Proteomes" id="UP001410394"/>
    </source>
</evidence>
<evidence type="ECO:0000313" key="5">
    <source>
        <dbReference type="EMBL" id="MEN3070400.1"/>
    </source>
</evidence>
<sequence length="644" mass="69866">MSLLTRLWIGVLSAMLLALAGSFVVSVLTARDYIAQQLYAQAADNAASLALSMSQQSKDAAMSELLVSALFDSGHFESIVFRDVNGRVVVERHNRVELADAPDVFVRWVPIVAQPGLANVSDGWKQAGSVEVRASARYAYGALWRGSQRLAVTLAVVGLLLGVVVTFLMRWLKGPLMVIVHQAEEIGQRRFLTAPEPPVKELRIVSRAMNAMVERVKAMFAEQSARIDQLRTEASRDALTSLPNREFFVAGLRQMVEDEDRSPSGVLCAMRVQDLDGINRRLGRERGDALLQACGDIFKRAATRVEEPVFGRLGGAEFALLLTGADAEQAASVCKALLAEVESLFQREMVDRLPAAALGWTLYARGDGVSAIMARLDTALMMAESAQPPIAGVDRSDGPGVLSGAAWRTAVDTALAHRHFELSAYPVMLIDGQLLHDEVMLRLIGDDGVRMSAGLFMPAVLRQGRQVEIDLLALDLAIERLASVTHDIALNLSPASLHDAGFVSAFATRLNAAPEQAKRLWLEVSERTLMDELGLQALKALSELTRQCGCKLGVEHFGRYFAALPSLHEIQVDYVKLDGAFVAGIDSHAGNQRFVRSVVSVASSMDMRVIAERVGSEAEWQALRDLGVYGVTGPAVTQRLSAAS</sequence>
<dbReference type="PROSITE" id="PS50887">
    <property type="entry name" value="GGDEF"/>
    <property type="match status" value="1"/>
</dbReference>
<dbReference type="InterPro" id="IPR043128">
    <property type="entry name" value="Rev_trsase/Diguanyl_cyclase"/>
</dbReference>
<feature type="domain" description="EAL" evidence="2">
    <location>
        <begin position="404"/>
        <end position="644"/>
    </location>
</feature>
<dbReference type="SMART" id="SM00267">
    <property type="entry name" value="GGDEF"/>
    <property type="match status" value="1"/>
</dbReference>
<dbReference type="Gene3D" id="6.20.270.20">
    <property type="entry name" value="LapD/MoxY periplasmic domain"/>
    <property type="match status" value="1"/>
</dbReference>
<dbReference type="InterPro" id="IPR032244">
    <property type="entry name" value="LapD_MoxY_N"/>
</dbReference>
<name>A0ABU9Z369_9RHOO</name>
<feature type="transmembrane region" description="Helical" evidence="1">
    <location>
        <begin position="150"/>
        <end position="172"/>
    </location>
</feature>
<dbReference type="SUPFAM" id="SSF141868">
    <property type="entry name" value="EAL domain-like"/>
    <property type="match status" value="1"/>
</dbReference>
<dbReference type="SUPFAM" id="SSF55073">
    <property type="entry name" value="Nucleotide cyclase"/>
    <property type="match status" value="1"/>
</dbReference>
<keyword evidence="1" id="KW-0472">Membrane</keyword>
<evidence type="ECO:0000256" key="1">
    <source>
        <dbReference type="SAM" id="Phobius"/>
    </source>
</evidence>
<dbReference type="PROSITE" id="PS50883">
    <property type="entry name" value="EAL"/>
    <property type="match status" value="1"/>
</dbReference>
<reference evidence="5 6" key="1">
    <citation type="journal article" date="2018" name="Int. J. Syst. Evol. Microbiol.">
        <title>Uliginosibacterium sediminicola sp. nov., isolated from freshwater sediment.</title>
        <authorList>
            <person name="Hwang W.M."/>
            <person name="Kim S.M."/>
            <person name="Kang K."/>
            <person name="Ahn T.Y."/>
        </authorList>
    </citation>
    <scope>NUCLEOTIDE SEQUENCE [LARGE SCALE GENOMIC DNA]</scope>
    <source>
        <strain evidence="5 6">M1-21</strain>
    </source>
</reference>
<dbReference type="InterPro" id="IPR035919">
    <property type="entry name" value="EAL_sf"/>
</dbReference>
<dbReference type="Gene3D" id="3.20.20.450">
    <property type="entry name" value="EAL domain"/>
    <property type="match status" value="1"/>
</dbReference>
<evidence type="ECO:0000259" key="3">
    <source>
        <dbReference type="PROSITE" id="PS50885"/>
    </source>
</evidence>
<dbReference type="Proteomes" id="UP001410394">
    <property type="component" value="Unassembled WGS sequence"/>
</dbReference>
<protein>
    <submittedName>
        <fullName evidence="5">EAL domain-containing protein</fullName>
    </submittedName>
</protein>
<keyword evidence="1" id="KW-1133">Transmembrane helix</keyword>
<proteinExistence type="predicted"/>
<dbReference type="InterPro" id="IPR001633">
    <property type="entry name" value="EAL_dom"/>
</dbReference>
<dbReference type="Pfam" id="PF16448">
    <property type="entry name" value="LapD_MoxY_N"/>
    <property type="match status" value="1"/>
</dbReference>
<feature type="domain" description="HAMP" evidence="3">
    <location>
        <begin position="170"/>
        <end position="221"/>
    </location>
</feature>
<keyword evidence="1" id="KW-0812">Transmembrane</keyword>
<gene>
    <name evidence="5" type="ORF">ABDB84_18085</name>
</gene>
<dbReference type="RefSeq" id="WP_345921179.1">
    <property type="nucleotide sequence ID" value="NZ_JBDIVE010000013.1"/>
</dbReference>
<feature type="transmembrane region" description="Helical" evidence="1">
    <location>
        <begin position="6"/>
        <end position="28"/>
    </location>
</feature>
<comment type="caution">
    <text evidence="5">The sequence shown here is derived from an EMBL/GenBank/DDBJ whole genome shotgun (WGS) entry which is preliminary data.</text>
</comment>
<dbReference type="InterPro" id="IPR042461">
    <property type="entry name" value="LapD_MoxY_peri_C"/>
</dbReference>
<dbReference type="PROSITE" id="PS50885">
    <property type="entry name" value="HAMP"/>
    <property type="match status" value="1"/>
</dbReference>
<dbReference type="InterPro" id="IPR050706">
    <property type="entry name" value="Cyclic-di-GMP_PDE-like"/>
</dbReference>
<dbReference type="PANTHER" id="PTHR33121">
    <property type="entry name" value="CYCLIC DI-GMP PHOSPHODIESTERASE PDEF"/>
    <property type="match status" value="1"/>
</dbReference>
<accession>A0ABU9Z369</accession>
<dbReference type="PANTHER" id="PTHR33121:SF23">
    <property type="entry name" value="CYCLIC DI-GMP PHOSPHODIESTERASE PDEB"/>
    <property type="match status" value="1"/>
</dbReference>
<dbReference type="NCBIfam" id="TIGR00254">
    <property type="entry name" value="GGDEF"/>
    <property type="match status" value="1"/>
</dbReference>
<keyword evidence="6" id="KW-1185">Reference proteome</keyword>
<organism evidence="5 6">
    <name type="scientific">Uliginosibacterium sediminicola</name>
    <dbReference type="NCBI Taxonomy" id="2024550"/>
    <lineage>
        <taxon>Bacteria</taxon>
        <taxon>Pseudomonadati</taxon>
        <taxon>Pseudomonadota</taxon>
        <taxon>Betaproteobacteria</taxon>
        <taxon>Rhodocyclales</taxon>
        <taxon>Zoogloeaceae</taxon>
        <taxon>Uliginosibacterium</taxon>
    </lineage>
</organism>
<dbReference type="InterPro" id="IPR000160">
    <property type="entry name" value="GGDEF_dom"/>
</dbReference>
<dbReference type="SMART" id="SM00052">
    <property type="entry name" value="EAL"/>
    <property type="match status" value="1"/>
</dbReference>
<dbReference type="InterPro" id="IPR003660">
    <property type="entry name" value="HAMP_dom"/>
</dbReference>
<dbReference type="CDD" id="cd01948">
    <property type="entry name" value="EAL"/>
    <property type="match status" value="1"/>
</dbReference>